<keyword evidence="2" id="KW-1003">Cell membrane</keyword>
<feature type="domain" description="Mce/MlaD" evidence="8">
    <location>
        <begin position="397"/>
        <end position="457"/>
    </location>
</feature>
<keyword evidence="5 7" id="KW-1133">Transmembrane helix</keyword>
<evidence type="ECO:0000256" key="4">
    <source>
        <dbReference type="ARBA" id="ARBA00022692"/>
    </source>
</evidence>
<evidence type="ECO:0000256" key="1">
    <source>
        <dbReference type="ARBA" id="ARBA00004533"/>
    </source>
</evidence>
<keyword evidence="3" id="KW-0997">Cell inner membrane</keyword>
<dbReference type="RefSeq" id="WP_105060200.1">
    <property type="nucleotide sequence ID" value="NZ_MSCJ01000001.1"/>
</dbReference>
<dbReference type="EMBL" id="MSCJ01000001">
    <property type="protein sequence ID" value="PQJ66892.1"/>
    <property type="molecule type" value="Genomic_DNA"/>
</dbReference>
<comment type="caution">
    <text evidence="9">The sequence shown here is derived from an EMBL/GenBank/DDBJ whole genome shotgun (WGS) entry which is preliminary data.</text>
</comment>
<feature type="domain" description="Mce/MlaD" evidence="8">
    <location>
        <begin position="523"/>
        <end position="596"/>
    </location>
</feature>
<evidence type="ECO:0000256" key="7">
    <source>
        <dbReference type="SAM" id="Phobius"/>
    </source>
</evidence>
<feature type="domain" description="Mce/MlaD" evidence="8">
    <location>
        <begin position="745"/>
        <end position="819"/>
    </location>
</feature>
<keyword evidence="6 7" id="KW-0472">Membrane</keyword>
<feature type="domain" description="Mce/MlaD" evidence="8">
    <location>
        <begin position="636"/>
        <end position="725"/>
    </location>
</feature>
<proteinExistence type="predicted"/>
<evidence type="ECO:0000256" key="3">
    <source>
        <dbReference type="ARBA" id="ARBA00022519"/>
    </source>
</evidence>
<feature type="domain" description="Mce/MlaD" evidence="8">
    <location>
        <begin position="47"/>
        <end position="138"/>
    </location>
</feature>
<dbReference type="GO" id="GO:0005886">
    <property type="term" value="C:plasma membrane"/>
    <property type="evidence" value="ECO:0007669"/>
    <property type="project" value="UniProtKB-SubCell"/>
</dbReference>
<evidence type="ECO:0000256" key="5">
    <source>
        <dbReference type="ARBA" id="ARBA00022989"/>
    </source>
</evidence>
<protein>
    <submittedName>
        <fullName evidence="9">Paraquat-inducible protein B</fullName>
    </submittedName>
</protein>
<organism evidence="9 10">
    <name type="scientific">Photobacterium angustum</name>
    <dbReference type="NCBI Taxonomy" id="661"/>
    <lineage>
        <taxon>Bacteria</taxon>
        <taxon>Pseudomonadati</taxon>
        <taxon>Pseudomonadota</taxon>
        <taxon>Gammaproteobacteria</taxon>
        <taxon>Vibrionales</taxon>
        <taxon>Vibrionaceae</taxon>
        <taxon>Photobacterium</taxon>
    </lineage>
</organism>
<dbReference type="PANTHER" id="PTHR30462">
    <property type="entry name" value="INTERMEMBRANE TRANSPORT PROTEIN PQIB-RELATED"/>
    <property type="match status" value="1"/>
</dbReference>
<dbReference type="AlphaFoldDB" id="A0A2S7VXP5"/>
<dbReference type="Proteomes" id="UP000238730">
    <property type="component" value="Unassembled WGS sequence"/>
</dbReference>
<feature type="domain" description="Mce/MlaD" evidence="8">
    <location>
        <begin position="281"/>
        <end position="372"/>
    </location>
</feature>
<sequence>MNNDPNNEQPKKVKIRRDRGLSPLWLLPLLALILAGWLLYKSVNEAGERIQIHFNDAVGLVAGRTTIRYQGLEVGIVRDVSLSKDLKSIYVTADIYPEAVNILRKNTRFWLVKPKASITGISGLDTLVSGNYIALLPGDGPEATKFTALENQPADTPLEDGLKLQLKAPNLGSISIGSQIFYKKIPVGEVFNYTLSDNKKEVLIDALIKPKYANLVTDKSRFWNVSGMRADIGFNGVDVQFESLSALIAGAIAFDSPDKGKVIEANHLFKLYPDINTAGRGIAITITLPDNNDISDSGSPIMYRGLQIGKITDVSLDEKTNKIIAHAAIEPSMREYLNSGSRLLLEEAEVSLNGVKNIGNLVRGNFLRLIPGKGETSRQFTAITRDTLEEQQPGVATFKLYADKSFGIKRGTKLRFKGLDVGRITNVELSGERVSFDVLVQPEYTSLIRSGSRFFVDGGVDANISSKGIDVSIPPADQLISSAISFTSIGSKKINKSYTLFKSRSLADLADEKLKGYSSISLFADKLPPVSEGSPVLYRNLQVGEVSDFSLKDNGVSIKLNIEKKYRHLITNHTVFWNRSGIEVEAGLNGVKLVTDPLSTLIKGGIAFDNIEQVTNRIGSKYKLYPSLSSAQHFGQLITLTADDARSVSNNTEIKFQGVTIGKIINIEPDFHTNNVKIQARLYPKYAQKIAKSDSYFWVVKPKISLSGSENLDSLLSSYIAVQPGKGHFSDTFKLGSAELFNSRVTIVLESEERDSISEGTPLLYRDIQVGQVVDVSLGDLADRVIIKAQLEKQYRHLVRKNTVFWNTSGVNVDIGITGANIKAGTFDSLLRGGIAFATPEKQPLEPQVKAGTHFLLHKEANPKWLAWRTAIPER</sequence>
<dbReference type="OrthoDB" id="9806984at2"/>
<dbReference type="Pfam" id="PF02470">
    <property type="entry name" value="MlaD"/>
    <property type="match status" value="7"/>
</dbReference>
<dbReference type="InterPro" id="IPR003399">
    <property type="entry name" value="Mce/MlaD"/>
</dbReference>
<evidence type="ECO:0000256" key="2">
    <source>
        <dbReference type="ARBA" id="ARBA00022475"/>
    </source>
</evidence>
<dbReference type="PANTHER" id="PTHR30462:SF0">
    <property type="entry name" value="INTERMEMBRANE TRANSPORT PROTEIN YEBT"/>
    <property type="match status" value="1"/>
</dbReference>
<name>A0A2S7VXP5_PHOAN</name>
<evidence type="ECO:0000256" key="6">
    <source>
        <dbReference type="ARBA" id="ARBA00023136"/>
    </source>
</evidence>
<evidence type="ECO:0000313" key="10">
    <source>
        <dbReference type="Proteomes" id="UP000238730"/>
    </source>
</evidence>
<accession>A0A2S7VXP5</accession>
<feature type="domain" description="Mce/MlaD" evidence="8">
    <location>
        <begin position="161"/>
        <end position="221"/>
    </location>
</feature>
<feature type="transmembrane region" description="Helical" evidence="7">
    <location>
        <begin position="21"/>
        <end position="40"/>
    </location>
</feature>
<keyword evidence="4 7" id="KW-0812">Transmembrane</keyword>
<dbReference type="InterPro" id="IPR051800">
    <property type="entry name" value="PqiA-PqiB_transport"/>
</dbReference>
<comment type="subcellular location">
    <subcellularLocation>
        <location evidence="1">Cell inner membrane</location>
    </subcellularLocation>
</comment>
<evidence type="ECO:0000313" key="9">
    <source>
        <dbReference type="EMBL" id="PQJ66892.1"/>
    </source>
</evidence>
<evidence type="ECO:0000259" key="8">
    <source>
        <dbReference type="Pfam" id="PF02470"/>
    </source>
</evidence>
<reference evidence="9 10" key="1">
    <citation type="submission" date="2016-12" db="EMBL/GenBank/DDBJ databases">
        <title>Diversity of luminous bacteria.</title>
        <authorList>
            <person name="Yoshizawa S."/>
            <person name="Kogure K."/>
        </authorList>
    </citation>
    <scope>NUCLEOTIDE SEQUENCE [LARGE SCALE GENOMIC DNA]</scope>
    <source>
        <strain evidence="9 10">LC1-200</strain>
    </source>
</reference>
<gene>
    <name evidence="9" type="ORF">BTO08_05370</name>
</gene>